<reference evidence="1 2" key="1">
    <citation type="journal article" date="2021" name="Nat. Plants">
        <title>The Taxus genome provides insights into paclitaxel biosynthesis.</title>
        <authorList>
            <person name="Xiong X."/>
            <person name="Gou J."/>
            <person name="Liao Q."/>
            <person name="Li Y."/>
            <person name="Zhou Q."/>
            <person name="Bi G."/>
            <person name="Li C."/>
            <person name="Du R."/>
            <person name="Wang X."/>
            <person name="Sun T."/>
            <person name="Guo L."/>
            <person name="Liang H."/>
            <person name="Lu P."/>
            <person name="Wu Y."/>
            <person name="Zhang Z."/>
            <person name="Ro D.K."/>
            <person name="Shang Y."/>
            <person name="Huang S."/>
            <person name="Yan J."/>
        </authorList>
    </citation>
    <scope>NUCLEOTIDE SEQUENCE [LARGE SCALE GENOMIC DNA]</scope>
    <source>
        <strain evidence="1">Ta-2019</strain>
    </source>
</reference>
<feature type="non-terminal residue" evidence="1">
    <location>
        <position position="188"/>
    </location>
</feature>
<keyword evidence="2" id="KW-1185">Reference proteome</keyword>
<dbReference type="Proteomes" id="UP000824469">
    <property type="component" value="Unassembled WGS sequence"/>
</dbReference>
<evidence type="ECO:0000313" key="1">
    <source>
        <dbReference type="EMBL" id="KAH9329792.1"/>
    </source>
</evidence>
<dbReference type="AlphaFoldDB" id="A0AA38GXR2"/>
<name>A0AA38GXR2_TAXCH</name>
<accession>A0AA38GXR2</accession>
<organism evidence="1 2">
    <name type="scientific">Taxus chinensis</name>
    <name type="common">Chinese yew</name>
    <name type="synonym">Taxus wallichiana var. chinensis</name>
    <dbReference type="NCBI Taxonomy" id="29808"/>
    <lineage>
        <taxon>Eukaryota</taxon>
        <taxon>Viridiplantae</taxon>
        <taxon>Streptophyta</taxon>
        <taxon>Embryophyta</taxon>
        <taxon>Tracheophyta</taxon>
        <taxon>Spermatophyta</taxon>
        <taxon>Pinopsida</taxon>
        <taxon>Pinidae</taxon>
        <taxon>Conifers II</taxon>
        <taxon>Cupressales</taxon>
        <taxon>Taxaceae</taxon>
        <taxon>Taxus</taxon>
    </lineage>
</organism>
<protein>
    <submittedName>
        <fullName evidence="1">Uncharacterized protein</fullName>
    </submittedName>
</protein>
<proteinExistence type="predicted"/>
<comment type="caution">
    <text evidence="1">The sequence shown here is derived from an EMBL/GenBank/DDBJ whole genome shotgun (WGS) entry which is preliminary data.</text>
</comment>
<gene>
    <name evidence="1" type="ORF">KI387_001900</name>
</gene>
<sequence>DVVLVPESQILSKSELGVKSYGRLKFHGSNVDFSPPPSAISAFRVPRVPLSHLVSVLKFPISADPAGSRTFGPRVPFAFGLSGTNSPGSAGSRLFVPTVPGQKFSFRPVRPVRVLLARASQTVSGCLDSFRLVRPVRVFLSRLSQRRPSQQLVDFFSVEPEFRARRVLLSHLSPLRFGLFVLISPGSA</sequence>
<dbReference type="EMBL" id="JAHRHJ020000001">
    <property type="protein sequence ID" value="KAH9329792.1"/>
    <property type="molecule type" value="Genomic_DNA"/>
</dbReference>
<feature type="non-terminal residue" evidence="1">
    <location>
        <position position="1"/>
    </location>
</feature>
<evidence type="ECO:0000313" key="2">
    <source>
        <dbReference type="Proteomes" id="UP000824469"/>
    </source>
</evidence>